<dbReference type="Pfam" id="PF09630">
    <property type="entry name" value="DUF2024"/>
    <property type="match status" value="1"/>
</dbReference>
<dbReference type="Proteomes" id="UP000236248">
    <property type="component" value="Chromosome NCAV"/>
</dbReference>
<evidence type="ECO:0008006" key="3">
    <source>
        <dbReference type="Google" id="ProtNLM"/>
    </source>
</evidence>
<accession>A0A2K5ASL6</accession>
<protein>
    <recommendedName>
        <fullName evidence="3">DUF2024 domain-containing protein</fullName>
    </recommendedName>
</protein>
<name>A0A2K5ASL6_9ARCH</name>
<dbReference type="InterPro" id="IPR018592">
    <property type="entry name" value="DUF2024"/>
</dbReference>
<dbReference type="SUPFAM" id="SSF160766">
    <property type="entry name" value="NE1680-like"/>
    <property type="match status" value="1"/>
</dbReference>
<reference evidence="2" key="1">
    <citation type="submission" date="2018-01" db="EMBL/GenBank/DDBJ databases">
        <authorList>
            <person name="Kerou L M."/>
        </authorList>
    </citation>
    <scope>NUCLEOTIDE SEQUENCE [LARGE SCALE GENOMIC DNA]</scope>
    <source>
        <strain evidence="2">SCU2</strain>
    </source>
</reference>
<evidence type="ECO:0000313" key="2">
    <source>
        <dbReference type="Proteomes" id="UP000236248"/>
    </source>
</evidence>
<dbReference type="KEGG" id="ncv:NCAV_1467"/>
<dbReference type="RefSeq" id="WP_103286749.1">
    <property type="nucleotide sequence ID" value="NZ_LT981265.1"/>
</dbReference>
<dbReference type="GeneID" id="41595458"/>
<dbReference type="Gene3D" id="3.10.510.10">
    <property type="entry name" value="NE1680-like"/>
    <property type="match status" value="1"/>
</dbReference>
<dbReference type="EMBL" id="LT981265">
    <property type="protein sequence ID" value="SPC34633.1"/>
    <property type="molecule type" value="Genomic_DNA"/>
</dbReference>
<dbReference type="AlphaFoldDB" id="A0A2K5ASL6"/>
<dbReference type="InterPro" id="IPR023122">
    <property type="entry name" value="NE1680-like_sf"/>
</dbReference>
<sequence length="111" mass="12891">MEAQLKPYVGKAKNVVVYNTYADGRRIHFDVFIPTDAEDVDEVPAEYDKKAVEYAKEFLRLIGKPDSDVQVNICYRCHIDNTDFYTGELWQLPGKDIYIWPMEGCPKPQQQ</sequence>
<evidence type="ECO:0000313" key="1">
    <source>
        <dbReference type="EMBL" id="SPC34633.1"/>
    </source>
</evidence>
<keyword evidence="2" id="KW-1185">Reference proteome</keyword>
<organism evidence="1 2">
    <name type="scientific">Candidatus Nitrosocaldus cavascurensis</name>
    <dbReference type="NCBI Taxonomy" id="2058097"/>
    <lineage>
        <taxon>Archaea</taxon>
        <taxon>Nitrososphaerota</taxon>
        <taxon>Nitrososphaeria</taxon>
        <taxon>Candidatus Nitrosocaldales</taxon>
        <taxon>Candidatus Nitrosocaldaceae</taxon>
        <taxon>Candidatus Nitrosocaldus</taxon>
    </lineage>
</organism>
<gene>
    <name evidence="1" type="ORF">NCAV_1467</name>
</gene>
<proteinExistence type="predicted"/>